<gene>
    <name evidence="1" type="ORF">KBO27_22515</name>
</gene>
<dbReference type="SUPFAM" id="SSF103196">
    <property type="entry name" value="Roadblock/LC7 domain"/>
    <property type="match status" value="1"/>
</dbReference>
<sequence>MMTNNRDLTFFLDDLRNRTMGVTAVVHASTDGLHKHHSGVGTDAAERLAAYASSLRATAMGPPCEAVPAVAQEGAPLDFLHSGTAPVGLAPGTHTMLTQPAAGALLLAVADDRCTGPVLAQELSMLGKRIAQWWETAPRTHGATSLAG</sequence>
<dbReference type="Gene3D" id="3.30.450.30">
    <property type="entry name" value="Dynein light chain 2a, cytoplasmic"/>
    <property type="match status" value="1"/>
</dbReference>
<name>A0ABS5DKA8_9PSEU</name>
<organism evidence="1 2">
    <name type="scientific">Saccharopolyspora endophytica</name>
    <dbReference type="NCBI Taxonomy" id="543886"/>
    <lineage>
        <taxon>Bacteria</taxon>
        <taxon>Bacillati</taxon>
        <taxon>Actinomycetota</taxon>
        <taxon>Actinomycetes</taxon>
        <taxon>Pseudonocardiales</taxon>
        <taxon>Pseudonocardiaceae</taxon>
        <taxon>Saccharopolyspora</taxon>
    </lineage>
</organism>
<proteinExistence type="predicted"/>
<accession>A0ABS5DKA8</accession>
<evidence type="ECO:0000313" key="2">
    <source>
        <dbReference type="Proteomes" id="UP000674084"/>
    </source>
</evidence>
<dbReference type="InterPro" id="IPR053141">
    <property type="entry name" value="Mycobact_SerProt_Inhib_Rv3364c"/>
</dbReference>
<dbReference type="PANTHER" id="PTHR36222:SF1">
    <property type="entry name" value="SERINE PROTEASE INHIBITOR RV3364C"/>
    <property type="match status" value="1"/>
</dbReference>
<reference evidence="1 2" key="1">
    <citation type="submission" date="2021-04" db="EMBL/GenBank/DDBJ databases">
        <title>Whole-genome sequencing of Saccharopolyspora endophytica KCTC 19397.</title>
        <authorList>
            <person name="Ay H."/>
            <person name="Saygin H."/>
            <person name="Sahin N."/>
        </authorList>
    </citation>
    <scope>NUCLEOTIDE SEQUENCE [LARGE SCALE GENOMIC DNA]</scope>
    <source>
        <strain evidence="1 2">KCTC 19397</strain>
    </source>
</reference>
<evidence type="ECO:0000313" key="1">
    <source>
        <dbReference type="EMBL" id="MBQ0926731.1"/>
    </source>
</evidence>
<dbReference type="RefSeq" id="WP_210971869.1">
    <property type="nucleotide sequence ID" value="NZ_JAGPXE010000010.1"/>
</dbReference>
<protein>
    <submittedName>
        <fullName evidence="1">Roadblock/LC7 domain-containing protein</fullName>
    </submittedName>
</protein>
<keyword evidence="2" id="KW-1185">Reference proteome</keyword>
<comment type="caution">
    <text evidence="1">The sequence shown here is derived from an EMBL/GenBank/DDBJ whole genome shotgun (WGS) entry which is preliminary data.</text>
</comment>
<dbReference type="Proteomes" id="UP000674084">
    <property type="component" value="Unassembled WGS sequence"/>
</dbReference>
<dbReference type="EMBL" id="JAGPXE010000010">
    <property type="protein sequence ID" value="MBQ0926731.1"/>
    <property type="molecule type" value="Genomic_DNA"/>
</dbReference>
<dbReference type="PANTHER" id="PTHR36222">
    <property type="entry name" value="SERINE PROTEASE INHIBITOR RV3364C"/>
    <property type="match status" value="1"/>
</dbReference>